<dbReference type="InterPro" id="IPR006734">
    <property type="entry name" value="PLATZ"/>
</dbReference>
<evidence type="ECO:0000259" key="3">
    <source>
        <dbReference type="PROSITE" id="PS50119"/>
    </source>
</evidence>
<keyword evidence="1" id="KW-0862">Zinc</keyword>
<dbReference type="GO" id="GO:0008270">
    <property type="term" value="F:zinc ion binding"/>
    <property type="evidence" value="ECO:0007669"/>
    <property type="project" value="UniProtKB-KW"/>
</dbReference>
<dbReference type="PROSITE" id="PS50119">
    <property type="entry name" value="ZF_BBOX"/>
    <property type="match status" value="1"/>
</dbReference>
<feature type="region of interest" description="Disordered" evidence="2">
    <location>
        <begin position="244"/>
        <end position="279"/>
    </location>
</feature>
<evidence type="ECO:0000256" key="1">
    <source>
        <dbReference type="PROSITE-ProRule" id="PRU00024"/>
    </source>
</evidence>
<evidence type="ECO:0000256" key="2">
    <source>
        <dbReference type="SAM" id="MobiDB-lite"/>
    </source>
</evidence>
<evidence type="ECO:0000313" key="5">
    <source>
        <dbReference type="Proteomes" id="UP000001514"/>
    </source>
</evidence>
<proteinExistence type="predicted"/>
<dbReference type="Gramene" id="EFJ23084">
    <property type="protein sequence ID" value="EFJ23084"/>
    <property type="gene ID" value="SELMODRAFT_416196"/>
</dbReference>
<gene>
    <name evidence="4" type="ORF">SELMODRAFT_416196</name>
</gene>
<accession>D8RYD8</accession>
<sequence>MEERASDDIQASSSSSWLLALMGETNFFKGCPTHPDVGPGNRKLASFCRACEKALCKECDQRDHKACKPNILQVLSASRFAALKVDDIAPLIDTSGLETFKINGNYIHFLHGRPRNATLANKNQCRHCNRVLLTTVSLYCSIQCKYRCNADLAPRPLARPVQPEDFQARAARVVRHPQDHRNFVENREALKIEVDQQTLEMANVLEAILVKVPKRKRVSDANQRVATIFCQRVCDDDQRVDQLAMSKKRRRGSQPEPEEDRKRSKRRNSRREKEEMDPWALEDQEREFWTFPRNGRSPSF</sequence>
<dbReference type="EMBL" id="GL377594">
    <property type="protein sequence ID" value="EFJ23084.1"/>
    <property type="molecule type" value="Genomic_DNA"/>
</dbReference>
<dbReference type="HOGENOM" id="CLU_928734_0_0_1"/>
<reference evidence="4 5" key="1">
    <citation type="journal article" date="2011" name="Science">
        <title>The Selaginella genome identifies genetic changes associated with the evolution of vascular plants.</title>
        <authorList>
            <person name="Banks J.A."/>
            <person name="Nishiyama T."/>
            <person name="Hasebe M."/>
            <person name="Bowman J.L."/>
            <person name="Gribskov M."/>
            <person name="dePamphilis C."/>
            <person name="Albert V.A."/>
            <person name="Aono N."/>
            <person name="Aoyama T."/>
            <person name="Ambrose B.A."/>
            <person name="Ashton N.W."/>
            <person name="Axtell M.J."/>
            <person name="Barker E."/>
            <person name="Barker M.S."/>
            <person name="Bennetzen J.L."/>
            <person name="Bonawitz N.D."/>
            <person name="Chapple C."/>
            <person name="Cheng C."/>
            <person name="Correa L.G."/>
            <person name="Dacre M."/>
            <person name="DeBarry J."/>
            <person name="Dreyer I."/>
            <person name="Elias M."/>
            <person name="Engstrom E.M."/>
            <person name="Estelle M."/>
            <person name="Feng L."/>
            <person name="Finet C."/>
            <person name="Floyd S.K."/>
            <person name="Frommer W.B."/>
            <person name="Fujita T."/>
            <person name="Gramzow L."/>
            <person name="Gutensohn M."/>
            <person name="Harholt J."/>
            <person name="Hattori M."/>
            <person name="Heyl A."/>
            <person name="Hirai T."/>
            <person name="Hiwatashi Y."/>
            <person name="Ishikawa M."/>
            <person name="Iwata M."/>
            <person name="Karol K.G."/>
            <person name="Koehler B."/>
            <person name="Kolukisaoglu U."/>
            <person name="Kubo M."/>
            <person name="Kurata T."/>
            <person name="Lalonde S."/>
            <person name="Li K."/>
            <person name="Li Y."/>
            <person name="Litt A."/>
            <person name="Lyons E."/>
            <person name="Manning G."/>
            <person name="Maruyama T."/>
            <person name="Michael T.P."/>
            <person name="Mikami K."/>
            <person name="Miyazaki S."/>
            <person name="Morinaga S."/>
            <person name="Murata T."/>
            <person name="Mueller-Roeber B."/>
            <person name="Nelson D.R."/>
            <person name="Obara M."/>
            <person name="Oguri Y."/>
            <person name="Olmstead R.G."/>
            <person name="Onodera N."/>
            <person name="Petersen B.L."/>
            <person name="Pils B."/>
            <person name="Prigge M."/>
            <person name="Rensing S.A."/>
            <person name="Riano-Pachon D.M."/>
            <person name="Roberts A.W."/>
            <person name="Sato Y."/>
            <person name="Scheller H.V."/>
            <person name="Schulz B."/>
            <person name="Schulz C."/>
            <person name="Shakirov E.V."/>
            <person name="Shibagaki N."/>
            <person name="Shinohara N."/>
            <person name="Shippen D.E."/>
            <person name="Soerensen I."/>
            <person name="Sotooka R."/>
            <person name="Sugimoto N."/>
            <person name="Sugita M."/>
            <person name="Sumikawa N."/>
            <person name="Tanurdzic M."/>
            <person name="Theissen G."/>
            <person name="Ulvskov P."/>
            <person name="Wakazuki S."/>
            <person name="Weng J.K."/>
            <person name="Willats W.W."/>
            <person name="Wipf D."/>
            <person name="Wolf P.G."/>
            <person name="Yang L."/>
            <person name="Zimmer A.D."/>
            <person name="Zhu Q."/>
            <person name="Mitros T."/>
            <person name="Hellsten U."/>
            <person name="Loque D."/>
            <person name="Otillar R."/>
            <person name="Salamov A."/>
            <person name="Schmutz J."/>
            <person name="Shapiro H."/>
            <person name="Lindquist E."/>
            <person name="Lucas S."/>
            <person name="Rokhsar D."/>
            <person name="Grigoriev I.V."/>
        </authorList>
    </citation>
    <scope>NUCLEOTIDE SEQUENCE [LARGE SCALE GENOMIC DNA]</scope>
</reference>
<dbReference type="Proteomes" id="UP000001514">
    <property type="component" value="Unassembled WGS sequence"/>
</dbReference>
<feature type="domain" description="B box-type" evidence="3">
    <location>
        <begin position="31"/>
        <end position="65"/>
    </location>
</feature>
<protein>
    <recommendedName>
        <fullName evidence="3">B box-type domain-containing protein</fullName>
    </recommendedName>
</protein>
<dbReference type="AlphaFoldDB" id="D8RYD8"/>
<dbReference type="PANTHER" id="PTHR31065:SF1">
    <property type="entry name" value="OS09G0116050 PROTEIN"/>
    <property type="match status" value="1"/>
</dbReference>
<dbReference type="InterPro" id="IPR000315">
    <property type="entry name" value="Znf_B-box"/>
</dbReference>
<dbReference type="PANTHER" id="PTHR31065">
    <property type="entry name" value="PLATZ TRANSCRIPTION FACTOR FAMILY PROTEIN"/>
    <property type="match status" value="1"/>
</dbReference>
<dbReference type="InParanoid" id="D8RYD8"/>
<name>D8RYD8_SELML</name>
<evidence type="ECO:0000313" key="4">
    <source>
        <dbReference type="EMBL" id="EFJ23084.1"/>
    </source>
</evidence>
<keyword evidence="1" id="KW-0479">Metal-binding</keyword>
<keyword evidence="1" id="KW-0863">Zinc-finger</keyword>
<dbReference type="KEGG" id="smo:SELMODRAFT_416196"/>
<dbReference type="Pfam" id="PF04640">
    <property type="entry name" value="PLATZ"/>
    <property type="match status" value="1"/>
</dbReference>
<organism evidence="5">
    <name type="scientific">Selaginella moellendorffii</name>
    <name type="common">Spikemoss</name>
    <dbReference type="NCBI Taxonomy" id="88036"/>
    <lineage>
        <taxon>Eukaryota</taxon>
        <taxon>Viridiplantae</taxon>
        <taxon>Streptophyta</taxon>
        <taxon>Embryophyta</taxon>
        <taxon>Tracheophyta</taxon>
        <taxon>Lycopodiopsida</taxon>
        <taxon>Selaginellales</taxon>
        <taxon>Selaginellaceae</taxon>
        <taxon>Selaginella</taxon>
    </lineage>
</organism>
<keyword evidence="5" id="KW-1185">Reference proteome</keyword>